<dbReference type="PROSITE" id="PS00162">
    <property type="entry name" value="ALPHA_CA_1"/>
    <property type="match status" value="1"/>
</dbReference>
<dbReference type="Ensembl" id="ENSCAFT00845019623.1">
    <property type="protein sequence ID" value="ENSCAFP00845015348.1"/>
    <property type="gene ID" value="ENSCAFG00845011063.1"/>
</dbReference>
<evidence type="ECO:0000259" key="7">
    <source>
        <dbReference type="PROSITE" id="PS51144"/>
    </source>
</evidence>
<sequence>PATTAGATARTTVGADPGGPTLEPGGSPGPRAPPPGPPPEAGLLARPERWLPGCWPKVRAATRPAGRRAAERASCRLLRAAPPRPRSPAPDAAVTAAGTGRGGPGGEVARRARGARGARGGAPSAGGWAGSAHGVWGDLPGAGLRRTRARGPRESFPAEAPELRCQQVREGRRGSGEHACVWVSPSSTVSEHVLVGSVGARSPHQPPGLTGKIARWSCLVSLGCRGRAKRARWLQCGSGAGPSQWHKLYPIAQGDRQSPINIVSSQAVYSPSLKPLELSYEACISLSITNNGHSVQVDFNDSDDRTAVTGGPLDGPYRLKQLHFHWGKKHSVGSEHTVDGKSFPSELHLVHWNAKKYSTFGEAASAPDGLAVVGIFLEGTKAQFSCFNPKCLLPASRHYWTYPGSLTTPPLSESVTWIVLREPISISERQMEKFRSLLFTSEEDERIHMVNNFRPPQPLKGRVVKASFRA</sequence>
<evidence type="ECO:0000256" key="4">
    <source>
        <dbReference type="ARBA" id="ARBA00048348"/>
    </source>
</evidence>
<dbReference type="GO" id="GO:0008270">
    <property type="term" value="F:zinc ion binding"/>
    <property type="evidence" value="ECO:0007669"/>
    <property type="project" value="UniProtKB-UniRule"/>
</dbReference>
<reference evidence="8" key="2">
    <citation type="submission" date="2025-08" db="UniProtKB">
        <authorList>
            <consortium name="Ensembl"/>
        </authorList>
    </citation>
    <scope>IDENTIFICATION</scope>
    <source>
        <strain evidence="8">Boxer</strain>
    </source>
</reference>
<feature type="domain" description="Alpha-carbonic anhydrase" evidence="7">
    <location>
        <begin position="231"/>
        <end position="468"/>
    </location>
</feature>
<feature type="compositionally biased region" description="Low complexity" evidence="6">
    <location>
        <begin position="1"/>
        <end position="15"/>
    </location>
</feature>
<dbReference type="SMART" id="SM01057">
    <property type="entry name" value="Carb_anhydrase"/>
    <property type="match status" value="1"/>
</dbReference>
<dbReference type="Proteomes" id="UP000805418">
    <property type="component" value="Chromosome 5"/>
</dbReference>
<name>A0A8I3NGH0_CANLF</name>
<comment type="cofactor">
    <cofactor evidence="5">
        <name>Zn(2+)</name>
        <dbReference type="ChEBI" id="CHEBI:29105"/>
    </cofactor>
</comment>
<evidence type="ECO:0000256" key="2">
    <source>
        <dbReference type="ARBA" id="ARBA00022723"/>
    </source>
</evidence>
<organism evidence="8 9">
    <name type="scientific">Canis lupus familiaris</name>
    <name type="common">Dog</name>
    <name type="synonym">Canis familiaris</name>
    <dbReference type="NCBI Taxonomy" id="9615"/>
    <lineage>
        <taxon>Eukaryota</taxon>
        <taxon>Metazoa</taxon>
        <taxon>Chordata</taxon>
        <taxon>Craniata</taxon>
        <taxon>Vertebrata</taxon>
        <taxon>Euteleostomi</taxon>
        <taxon>Mammalia</taxon>
        <taxon>Eutheria</taxon>
        <taxon>Laurasiatheria</taxon>
        <taxon>Carnivora</taxon>
        <taxon>Caniformia</taxon>
        <taxon>Canidae</taxon>
        <taxon>Canis</taxon>
    </lineage>
</organism>
<dbReference type="OrthoDB" id="429145at2759"/>
<evidence type="ECO:0000256" key="1">
    <source>
        <dbReference type="ARBA" id="ARBA00010718"/>
    </source>
</evidence>
<evidence type="ECO:0000256" key="6">
    <source>
        <dbReference type="SAM" id="MobiDB-lite"/>
    </source>
</evidence>
<feature type="compositionally biased region" description="Low complexity" evidence="6">
    <location>
        <begin position="89"/>
        <end position="98"/>
    </location>
</feature>
<dbReference type="InterPro" id="IPR023561">
    <property type="entry name" value="Carbonic_anhydrase_a-class"/>
</dbReference>
<reference evidence="8" key="3">
    <citation type="submission" date="2025-09" db="UniProtKB">
        <authorList>
            <consortium name="Ensembl"/>
        </authorList>
    </citation>
    <scope>IDENTIFICATION</scope>
    <source>
        <strain evidence="8">Boxer</strain>
    </source>
</reference>
<keyword evidence="2 5" id="KW-0479">Metal-binding</keyword>
<feature type="region of interest" description="Disordered" evidence="6">
    <location>
        <begin position="59"/>
        <end position="109"/>
    </location>
</feature>
<comment type="function">
    <text evidence="5">Reversible hydration of carbon dioxide.</text>
</comment>
<dbReference type="Pfam" id="PF00194">
    <property type="entry name" value="Carb_anhydrase"/>
    <property type="match status" value="1"/>
</dbReference>
<gene>
    <name evidence="8" type="primary">CA7</name>
</gene>
<keyword evidence="5" id="KW-0456">Lyase</keyword>
<feature type="compositionally biased region" description="Pro residues" evidence="6">
    <location>
        <begin position="30"/>
        <end position="40"/>
    </location>
</feature>
<dbReference type="InterPro" id="IPR036398">
    <property type="entry name" value="CA_dom_sf"/>
</dbReference>
<reference evidence="8" key="1">
    <citation type="submission" date="2020-03" db="EMBL/GenBank/DDBJ databases">
        <title>Long-read based genome assembly of a Labrador retriever dog.</title>
        <authorList>
            <person name="Eory L."/>
            <person name="Zhang W."/>
            <person name="Schoenebeck J."/>
        </authorList>
    </citation>
    <scope>NUCLEOTIDE SEQUENCE [LARGE SCALE GENOMIC DNA]</scope>
    <source>
        <strain evidence="8">Labrador retriever</strain>
    </source>
</reference>
<dbReference type="AlphaFoldDB" id="A0A8I3NGH0"/>
<dbReference type="InterPro" id="IPR001148">
    <property type="entry name" value="CA_dom"/>
</dbReference>
<dbReference type="PANTHER" id="PTHR18952:SF124">
    <property type="entry name" value="CARBONIC ANHYDRASE 7"/>
    <property type="match status" value="1"/>
</dbReference>
<dbReference type="PANTHER" id="PTHR18952">
    <property type="entry name" value="CARBONIC ANHYDRASE"/>
    <property type="match status" value="1"/>
</dbReference>
<dbReference type="EC" id="4.2.1.1" evidence="5"/>
<protein>
    <recommendedName>
        <fullName evidence="5">Carbonic anhydrase</fullName>
        <ecNumber evidence="5">4.2.1.1</ecNumber>
    </recommendedName>
</protein>
<dbReference type="GO" id="GO:0004089">
    <property type="term" value="F:carbonate dehydratase activity"/>
    <property type="evidence" value="ECO:0007669"/>
    <property type="project" value="UniProtKB-UniRule"/>
</dbReference>
<evidence type="ECO:0000313" key="8">
    <source>
        <dbReference type="Ensembl" id="ENSCAFP00845015348.1"/>
    </source>
</evidence>
<evidence type="ECO:0000256" key="5">
    <source>
        <dbReference type="RuleBase" id="RU367011"/>
    </source>
</evidence>
<keyword evidence="9" id="KW-1185">Reference proteome</keyword>
<dbReference type="PROSITE" id="PS51144">
    <property type="entry name" value="ALPHA_CA_2"/>
    <property type="match status" value="1"/>
</dbReference>
<dbReference type="SUPFAM" id="SSF51069">
    <property type="entry name" value="Carbonic anhydrase"/>
    <property type="match status" value="1"/>
</dbReference>
<comment type="similarity">
    <text evidence="1 5">Belongs to the alpha-carbonic anhydrase family.</text>
</comment>
<comment type="catalytic activity">
    <reaction evidence="4 5">
        <text>hydrogencarbonate + H(+) = CO2 + H2O</text>
        <dbReference type="Rhea" id="RHEA:10748"/>
        <dbReference type="ChEBI" id="CHEBI:15377"/>
        <dbReference type="ChEBI" id="CHEBI:15378"/>
        <dbReference type="ChEBI" id="CHEBI:16526"/>
        <dbReference type="ChEBI" id="CHEBI:17544"/>
        <dbReference type="EC" id="4.2.1.1"/>
    </reaction>
</comment>
<evidence type="ECO:0000256" key="3">
    <source>
        <dbReference type="ARBA" id="ARBA00022833"/>
    </source>
</evidence>
<accession>A0A8I3NGH0</accession>
<feature type="region of interest" description="Disordered" evidence="6">
    <location>
        <begin position="1"/>
        <end position="45"/>
    </location>
</feature>
<dbReference type="Gene3D" id="3.10.200.10">
    <property type="entry name" value="Alpha carbonic anhydrase"/>
    <property type="match status" value="1"/>
</dbReference>
<evidence type="ECO:0000313" key="9">
    <source>
        <dbReference type="Proteomes" id="UP000805418"/>
    </source>
</evidence>
<dbReference type="GeneTree" id="ENSGT00940000159757"/>
<keyword evidence="3 5" id="KW-0862">Zinc</keyword>
<dbReference type="InterPro" id="IPR018338">
    <property type="entry name" value="Carbonic_anhydrase_a-class_CS"/>
</dbReference>
<proteinExistence type="inferred from homology"/>